<keyword evidence="2" id="KW-0472">Membrane</keyword>
<feature type="compositionally biased region" description="Basic residues" evidence="1">
    <location>
        <begin position="89"/>
        <end position="108"/>
    </location>
</feature>
<feature type="region of interest" description="Disordered" evidence="1">
    <location>
        <begin position="60"/>
        <end position="108"/>
    </location>
</feature>
<evidence type="ECO:0000256" key="2">
    <source>
        <dbReference type="SAM" id="Phobius"/>
    </source>
</evidence>
<keyword evidence="2" id="KW-1133">Transmembrane helix</keyword>
<feature type="transmembrane region" description="Helical" evidence="2">
    <location>
        <begin position="21"/>
        <end position="43"/>
    </location>
</feature>
<keyword evidence="2" id="KW-0812">Transmembrane</keyword>
<organism evidence="3 4">
    <name type="scientific">Homoserinibacter gongjuensis</name>
    <dbReference type="NCBI Taxonomy" id="1162968"/>
    <lineage>
        <taxon>Bacteria</taxon>
        <taxon>Bacillati</taxon>
        <taxon>Actinomycetota</taxon>
        <taxon>Actinomycetes</taxon>
        <taxon>Micrococcales</taxon>
        <taxon>Microbacteriaceae</taxon>
        <taxon>Homoserinibacter</taxon>
    </lineage>
</organism>
<dbReference type="EMBL" id="BSVA01000001">
    <property type="protein sequence ID" value="GMA89815.1"/>
    <property type="molecule type" value="Genomic_DNA"/>
</dbReference>
<accession>A0ABQ6JT20</accession>
<gene>
    <name evidence="3" type="ORF">GCM10025869_03440</name>
</gene>
<keyword evidence="4" id="KW-1185">Reference proteome</keyword>
<evidence type="ECO:0000313" key="4">
    <source>
        <dbReference type="Proteomes" id="UP001157069"/>
    </source>
</evidence>
<reference evidence="4" key="1">
    <citation type="journal article" date="2019" name="Int. J. Syst. Evol. Microbiol.">
        <title>The Global Catalogue of Microorganisms (GCM) 10K type strain sequencing project: providing services to taxonomists for standard genome sequencing and annotation.</title>
        <authorList>
            <consortium name="The Broad Institute Genomics Platform"/>
            <consortium name="The Broad Institute Genome Sequencing Center for Infectious Disease"/>
            <person name="Wu L."/>
            <person name="Ma J."/>
        </authorList>
    </citation>
    <scope>NUCLEOTIDE SEQUENCE [LARGE SCALE GENOMIC DNA]</scope>
    <source>
        <strain evidence="4">NBRC 108755</strain>
    </source>
</reference>
<evidence type="ECO:0000313" key="3">
    <source>
        <dbReference type="EMBL" id="GMA89815.1"/>
    </source>
</evidence>
<name>A0ABQ6JT20_9MICO</name>
<dbReference type="Proteomes" id="UP001157069">
    <property type="component" value="Unassembled WGS sequence"/>
</dbReference>
<evidence type="ECO:0000256" key="1">
    <source>
        <dbReference type="SAM" id="MobiDB-lite"/>
    </source>
</evidence>
<sequence>MFGFGPGFGGFFGVLGRLAEVLGTVVIAAVVVGVTVLLVRFLLVATRAAQLYVDRHELPKPATERRSYAPEPPAPTAPAAPAGAPGLPPRHRPRTPRPRSRRTPRPRA</sequence>
<proteinExistence type="predicted"/>
<comment type="caution">
    <text evidence="3">The sequence shown here is derived from an EMBL/GenBank/DDBJ whole genome shotgun (WGS) entry which is preliminary data.</text>
</comment>
<protein>
    <submittedName>
        <fullName evidence="3">Uncharacterized protein</fullName>
    </submittedName>
</protein>